<dbReference type="Proteomes" id="UP001374893">
    <property type="component" value="Chromosome"/>
</dbReference>
<evidence type="ECO:0000256" key="1">
    <source>
        <dbReference type="SAM" id="SignalP"/>
    </source>
</evidence>
<evidence type="ECO:0000313" key="3">
    <source>
        <dbReference type="Proteomes" id="UP001374893"/>
    </source>
</evidence>
<dbReference type="EMBL" id="AP024702">
    <property type="protein sequence ID" value="BCX48177.1"/>
    <property type="molecule type" value="Genomic_DNA"/>
</dbReference>
<dbReference type="Pfam" id="PF20125">
    <property type="entry name" value="DUF6515"/>
    <property type="match status" value="2"/>
</dbReference>
<accession>A0ABM7RA13</accession>
<feature type="chain" id="PRO_5047005227" evidence="1">
    <location>
        <begin position="18"/>
        <end position="141"/>
    </location>
</feature>
<gene>
    <name evidence="2" type="ORF">HAHE_20850</name>
</gene>
<dbReference type="InterPro" id="IPR045398">
    <property type="entry name" value="DUF6515"/>
</dbReference>
<feature type="signal peptide" evidence="1">
    <location>
        <begin position="1"/>
        <end position="17"/>
    </location>
</feature>
<keyword evidence="1" id="KW-0732">Signal</keyword>
<sequence length="141" mass="16155">MKTSLHLLALAGSLALASCVVPTDGVVTARTTVYEPGYRVSTLPTGYSSVMVGGDRYYTHNGTYYRRRDNGYVVVESPRHHHDRYDHHARTHRDHYNTGAYVQTLPNGYRTITRNGDTYYHYDDSYFRRRGDGYVVVDLDI</sequence>
<organism evidence="2 3">
    <name type="scientific">Haloferula helveola</name>
    <dbReference type="NCBI Taxonomy" id="490095"/>
    <lineage>
        <taxon>Bacteria</taxon>
        <taxon>Pseudomonadati</taxon>
        <taxon>Verrucomicrobiota</taxon>
        <taxon>Verrucomicrobiia</taxon>
        <taxon>Verrucomicrobiales</taxon>
        <taxon>Verrucomicrobiaceae</taxon>
        <taxon>Haloferula</taxon>
    </lineage>
</organism>
<evidence type="ECO:0000313" key="2">
    <source>
        <dbReference type="EMBL" id="BCX48177.1"/>
    </source>
</evidence>
<proteinExistence type="predicted"/>
<reference evidence="2 3" key="1">
    <citation type="submission" date="2021-06" db="EMBL/GenBank/DDBJ databases">
        <title>Complete genome of Haloferula helveola possessing various polysaccharide degrading enzymes.</title>
        <authorList>
            <person name="Takami H."/>
            <person name="Huang C."/>
            <person name="Hamasaki K."/>
        </authorList>
    </citation>
    <scope>NUCLEOTIDE SEQUENCE [LARGE SCALE GENOMIC DNA]</scope>
    <source>
        <strain evidence="2 3">CN-1</strain>
    </source>
</reference>
<dbReference type="RefSeq" id="WP_338690800.1">
    <property type="nucleotide sequence ID" value="NZ_AP024702.1"/>
</dbReference>
<dbReference type="PROSITE" id="PS51257">
    <property type="entry name" value="PROKAR_LIPOPROTEIN"/>
    <property type="match status" value="1"/>
</dbReference>
<name>A0ABM7RA13_9BACT</name>
<keyword evidence="3" id="KW-1185">Reference proteome</keyword>
<protein>
    <submittedName>
        <fullName evidence="2">SH3 type 3 domain-containing protein</fullName>
    </submittedName>
</protein>